<name>A0ACB9ZPQ5_CATRO</name>
<protein>
    <submittedName>
        <fullName evidence="1">Uncharacterized protein</fullName>
    </submittedName>
</protein>
<keyword evidence="2" id="KW-1185">Reference proteome</keyword>
<organism evidence="1 2">
    <name type="scientific">Catharanthus roseus</name>
    <name type="common">Madagascar periwinkle</name>
    <name type="synonym">Vinca rosea</name>
    <dbReference type="NCBI Taxonomy" id="4058"/>
    <lineage>
        <taxon>Eukaryota</taxon>
        <taxon>Viridiplantae</taxon>
        <taxon>Streptophyta</taxon>
        <taxon>Embryophyta</taxon>
        <taxon>Tracheophyta</taxon>
        <taxon>Spermatophyta</taxon>
        <taxon>Magnoliopsida</taxon>
        <taxon>eudicotyledons</taxon>
        <taxon>Gunneridae</taxon>
        <taxon>Pentapetalae</taxon>
        <taxon>asterids</taxon>
        <taxon>lamiids</taxon>
        <taxon>Gentianales</taxon>
        <taxon>Apocynaceae</taxon>
        <taxon>Rauvolfioideae</taxon>
        <taxon>Vinceae</taxon>
        <taxon>Catharanthinae</taxon>
        <taxon>Catharanthus</taxon>
    </lineage>
</organism>
<sequence>MHFDYYFWRKTSFILGILIIIIPNVRKYKLELRNLNSNILDDEIQEKISEGFVEWHRVEGPFKKVRMCTDTLSMGFDVPHQDDVFQGNEGIHEGSAIDVTIKDVGPLVHECRSSKLLDIAVLIYFEEVQNEETEIEWDSNEDSDEETKAYSNAAADNYFDEDSDRWNII</sequence>
<dbReference type="EMBL" id="CM044708">
    <property type="protein sequence ID" value="KAI5649359.1"/>
    <property type="molecule type" value="Genomic_DNA"/>
</dbReference>
<proteinExistence type="predicted"/>
<gene>
    <name evidence="1" type="ORF">M9H77_35364</name>
</gene>
<evidence type="ECO:0000313" key="2">
    <source>
        <dbReference type="Proteomes" id="UP001060085"/>
    </source>
</evidence>
<dbReference type="Proteomes" id="UP001060085">
    <property type="component" value="Linkage Group LG08"/>
</dbReference>
<evidence type="ECO:0000313" key="1">
    <source>
        <dbReference type="EMBL" id="KAI5649359.1"/>
    </source>
</evidence>
<reference evidence="2" key="1">
    <citation type="journal article" date="2023" name="Nat. Plants">
        <title>Single-cell RNA sequencing provides a high-resolution roadmap for understanding the multicellular compartmentation of specialized metabolism.</title>
        <authorList>
            <person name="Sun S."/>
            <person name="Shen X."/>
            <person name="Li Y."/>
            <person name="Li Y."/>
            <person name="Wang S."/>
            <person name="Li R."/>
            <person name="Zhang H."/>
            <person name="Shen G."/>
            <person name="Guo B."/>
            <person name="Wei J."/>
            <person name="Xu J."/>
            <person name="St-Pierre B."/>
            <person name="Chen S."/>
            <person name="Sun C."/>
        </authorList>
    </citation>
    <scope>NUCLEOTIDE SEQUENCE [LARGE SCALE GENOMIC DNA]</scope>
</reference>
<accession>A0ACB9ZPQ5</accession>
<comment type="caution">
    <text evidence="1">The sequence shown here is derived from an EMBL/GenBank/DDBJ whole genome shotgun (WGS) entry which is preliminary data.</text>
</comment>